<dbReference type="EMBL" id="CP071527">
    <property type="protein sequence ID" value="USQ12984.1"/>
    <property type="molecule type" value="Genomic_DNA"/>
</dbReference>
<proteinExistence type="predicted"/>
<evidence type="ECO:0000256" key="1">
    <source>
        <dbReference type="ARBA" id="ARBA00023012"/>
    </source>
</evidence>
<dbReference type="RefSeq" id="WP_252579196.1">
    <property type="nucleotide sequence ID" value="NZ_CP071527.1"/>
</dbReference>
<keyword evidence="1" id="KW-0902">Two-component regulatory system</keyword>
<dbReference type="Pfam" id="PF01627">
    <property type="entry name" value="Hpt"/>
    <property type="match status" value="1"/>
</dbReference>
<feature type="modified residue" description="Phosphohistidine" evidence="2">
    <location>
        <position position="44"/>
    </location>
</feature>
<dbReference type="Gene3D" id="1.20.120.160">
    <property type="entry name" value="HPT domain"/>
    <property type="match status" value="1"/>
</dbReference>
<evidence type="ECO:0000313" key="4">
    <source>
        <dbReference type="EMBL" id="USQ12984.1"/>
    </source>
</evidence>
<keyword evidence="2" id="KW-0597">Phosphoprotein</keyword>
<dbReference type="PROSITE" id="PS50894">
    <property type="entry name" value="HPT"/>
    <property type="match status" value="1"/>
</dbReference>
<dbReference type="InterPro" id="IPR008207">
    <property type="entry name" value="Sig_transdc_His_kin_Hpt_dom"/>
</dbReference>
<evidence type="ECO:0000313" key="5">
    <source>
        <dbReference type="Proteomes" id="UP001057474"/>
    </source>
</evidence>
<reference evidence="4" key="1">
    <citation type="submission" date="2021-03" db="EMBL/GenBank/DDBJ databases">
        <title>Legionella lytica PCM 2298.</title>
        <authorList>
            <person name="Koper P."/>
        </authorList>
    </citation>
    <scope>NUCLEOTIDE SEQUENCE</scope>
    <source>
        <strain evidence="4">PCM 2298</strain>
    </source>
</reference>
<gene>
    <name evidence="4" type="ORF">J2N86_09745</name>
</gene>
<dbReference type="Proteomes" id="UP001057474">
    <property type="component" value="Chromosome"/>
</dbReference>
<accession>A0ABY4Y5T2</accession>
<dbReference type="SUPFAM" id="SSF47226">
    <property type="entry name" value="Histidine-containing phosphotransfer domain, HPT domain"/>
    <property type="match status" value="1"/>
</dbReference>
<evidence type="ECO:0000256" key="2">
    <source>
        <dbReference type="PROSITE-ProRule" id="PRU00110"/>
    </source>
</evidence>
<keyword evidence="5" id="KW-1185">Reference proteome</keyword>
<sequence length="101" mass="11543">MGNDAALLNKTLTFMIEQELPDDIKALNMAYASGEWETIEKLAHRMKGGLVYCGAFKLVLACQYLERYHKAQQVKFLEPLYKQLCEVIDETKAAINQWLSS</sequence>
<organism evidence="4 5">
    <name type="scientific">Legionella lytica</name>
    <dbReference type="NCBI Taxonomy" id="96232"/>
    <lineage>
        <taxon>Bacteria</taxon>
        <taxon>Pseudomonadati</taxon>
        <taxon>Pseudomonadota</taxon>
        <taxon>Gammaproteobacteria</taxon>
        <taxon>Legionellales</taxon>
        <taxon>Legionellaceae</taxon>
        <taxon>Legionella</taxon>
    </lineage>
</organism>
<evidence type="ECO:0000259" key="3">
    <source>
        <dbReference type="PROSITE" id="PS50894"/>
    </source>
</evidence>
<feature type="domain" description="HPt" evidence="3">
    <location>
        <begin position="5"/>
        <end position="98"/>
    </location>
</feature>
<protein>
    <submittedName>
        <fullName evidence="4">Hpt domain-containing protein</fullName>
    </submittedName>
</protein>
<dbReference type="InterPro" id="IPR036641">
    <property type="entry name" value="HPT_dom_sf"/>
</dbReference>
<name>A0ABY4Y5T2_9GAMM</name>